<dbReference type="SFLD" id="SFLDG01014">
    <property type="entry name" value="Terpene_Cyclase_Like_1_N-term"/>
    <property type="match status" value="1"/>
</dbReference>
<name>A0ABD3B4K0_9GENT</name>
<dbReference type="Gene3D" id="1.50.10.130">
    <property type="entry name" value="Terpene synthase, N-terminal domain"/>
    <property type="match status" value="1"/>
</dbReference>
<dbReference type="GO" id="GO:0046872">
    <property type="term" value="F:metal ion binding"/>
    <property type="evidence" value="ECO:0007669"/>
    <property type="project" value="UniProtKB-KW"/>
</dbReference>
<organism evidence="8 9">
    <name type="scientific">Cinchona calisaya</name>
    <dbReference type="NCBI Taxonomy" id="153742"/>
    <lineage>
        <taxon>Eukaryota</taxon>
        <taxon>Viridiplantae</taxon>
        <taxon>Streptophyta</taxon>
        <taxon>Embryophyta</taxon>
        <taxon>Tracheophyta</taxon>
        <taxon>Spermatophyta</taxon>
        <taxon>Magnoliopsida</taxon>
        <taxon>eudicotyledons</taxon>
        <taxon>Gunneridae</taxon>
        <taxon>Pentapetalae</taxon>
        <taxon>asterids</taxon>
        <taxon>lamiids</taxon>
        <taxon>Gentianales</taxon>
        <taxon>Rubiaceae</taxon>
        <taxon>Cinchonoideae</taxon>
        <taxon>Cinchoneae</taxon>
        <taxon>Cinchona</taxon>
    </lineage>
</organism>
<feature type="domain" description="Terpene synthase metal-binding" evidence="7">
    <location>
        <begin position="301"/>
        <end position="539"/>
    </location>
</feature>
<comment type="cofactor">
    <cofactor evidence="1">
        <name>Mg(2+)</name>
        <dbReference type="ChEBI" id="CHEBI:18420"/>
    </cofactor>
</comment>
<sequence>MALLINLCIQSQPTLYTSLRHATIFKTSASLTSTSRISSSVKANINAFTTNNLIIEQLPPRRSGNYQPSNWDFDFVQSLQNEYAEEKYIKRCGVLKEQVKMLLDEEVKPLSQLELINDLLRLGVSYHFHDKIESILSRIYQGHKGSRNDKDLYATALEFRLLRQHGFDVSQDVFDCFKDGKGDFKPNLWKDTKGMLHLYEASFLLNEHESTLESAREFACKCLEKNLDDKGIDQELAILVQHALELPLHWRMLRLEAKWFIDIYEKRADRNPTLLEFAKLDFNVVQATHLDDLKYTSRWWKSTRLAENLTFARDRLVENFFWTIGVIFDPQHGYCRRMSTKVNALITTIDDIYDVYGTLDELKLFTDAVERWDIEAIDQLPDYMKICYFALYNYVNEMACNAAEDHGIHPIHYMKKAWADICKTYLQEAKWYHSGYVPTLQEYLENAWISISAPVILVHAYFFVTKPIKKEALVCLDKYHNIIRCSAMILRLADDLGTSSDELKRGDVPKSIQCYMNEAGVSEEEAREYIKYLIGETWKRMNKERLANSPFSQTFIEIAMNLGRMAQCMYQHGDGHGHSNFHTKERIRKLLFEPIGHSYTQIKHN</sequence>
<dbReference type="Pfam" id="PF03936">
    <property type="entry name" value="Terpene_synth_C"/>
    <property type="match status" value="1"/>
</dbReference>
<dbReference type="InterPro" id="IPR001906">
    <property type="entry name" value="Terpene_synth_N"/>
</dbReference>
<dbReference type="FunFam" id="1.50.10.130:FF:000001">
    <property type="entry name" value="Isoprene synthase, chloroplastic"/>
    <property type="match status" value="1"/>
</dbReference>
<evidence type="ECO:0000259" key="6">
    <source>
        <dbReference type="Pfam" id="PF01397"/>
    </source>
</evidence>
<reference evidence="8 9" key="1">
    <citation type="submission" date="2024-11" db="EMBL/GenBank/DDBJ databases">
        <title>A near-complete genome assembly of Cinchona calisaya.</title>
        <authorList>
            <person name="Lian D.C."/>
            <person name="Zhao X.W."/>
            <person name="Wei L."/>
        </authorList>
    </citation>
    <scope>NUCLEOTIDE SEQUENCE [LARGE SCALE GENOMIC DNA]</scope>
    <source>
        <tissue evidence="8">Nenye</tissue>
    </source>
</reference>
<dbReference type="SFLD" id="SFLDG01604">
    <property type="entry name" value="Terpene_Cyclase_Like_1_C_Termi"/>
    <property type="match status" value="1"/>
</dbReference>
<dbReference type="GO" id="GO:0050551">
    <property type="term" value="F:myrcene synthase activity"/>
    <property type="evidence" value="ECO:0007669"/>
    <property type="project" value="UniProtKB-EC"/>
</dbReference>
<comment type="catalytic activity">
    <reaction evidence="4">
        <text>(2E)-geranyl diphosphate = beta-myrcene + diphosphate</text>
        <dbReference type="Rhea" id="RHEA:16965"/>
        <dbReference type="ChEBI" id="CHEBI:17221"/>
        <dbReference type="ChEBI" id="CHEBI:33019"/>
        <dbReference type="ChEBI" id="CHEBI:58057"/>
        <dbReference type="EC" id="4.2.3.15"/>
    </reaction>
    <physiologicalReaction direction="left-to-right" evidence="4">
        <dbReference type="Rhea" id="RHEA:16966"/>
    </physiologicalReaction>
</comment>
<dbReference type="Proteomes" id="UP001630127">
    <property type="component" value="Unassembled WGS sequence"/>
</dbReference>
<dbReference type="InterPro" id="IPR008930">
    <property type="entry name" value="Terpenoid_cyclase/PrenylTrfase"/>
</dbReference>
<comment type="caution">
    <text evidence="8">The sequence shown here is derived from an EMBL/GenBank/DDBJ whole genome shotgun (WGS) entry which is preliminary data.</text>
</comment>
<dbReference type="InterPro" id="IPR005630">
    <property type="entry name" value="Terpene_synthase_metal-bd"/>
</dbReference>
<gene>
    <name evidence="8" type="ORF">ACH5RR_001697</name>
</gene>
<evidence type="ECO:0000313" key="8">
    <source>
        <dbReference type="EMBL" id="KAL3538331.1"/>
    </source>
</evidence>
<dbReference type="InterPro" id="IPR044814">
    <property type="entry name" value="Terpene_cyclase_plant_C1"/>
</dbReference>
<dbReference type="InterPro" id="IPR034741">
    <property type="entry name" value="Terpene_cyclase-like_1_C"/>
</dbReference>
<dbReference type="SFLD" id="SFLDS00005">
    <property type="entry name" value="Isoprenoid_Synthase_Type_I"/>
    <property type="match status" value="1"/>
</dbReference>
<dbReference type="SUPFAM" id="SSF48239">
    <property type="entry name" value="Terpenoid cyclases/Protein prenyltransferases"/>
    <property type="match status" value="1"/>
</dbReference>
<dbReference type="EC" id="4.2.3.15" evidence="5"/>
<evidence type="ECO:0000256" key="4">
    <source>
        <dbReference type="ARBA" id="ARBA00052562"/>
    </source>
</evidence>
<dbReference type="InterPro" id="IPR050148">
    <property type="entry name" value="Terpene_synthase-like"/>
</dbReference>
<dbReference type="AlphaFoldDB" id="A0ABD3B4K0"/>
<feature type="domain" description="Terpene synthase N-terminal" evidence="6">
    <location>
        <begin position="70"/>
        <end position="244"/>
    </location>
</feature>
<evidence type="ECO:0000259" key="7">
    <source>
        <dbReference type="Pfam" id="PF03936"/>
    </source>
</evidence>
<dbReference type="FunFam" id="1.10.600.10:FF:000007">
    <property type="entry name" value="Isoprene synthase, chloroplastic"/>
    <property type="match status" value="1"/>
</dbReference>
<dbReference type="SUPFAM" id="SSF48576">
    <property type="entry name" value="Terpenoid synthases"/>
    <property type="match status" value="1"/>
</dbReference>
<evidence type="ECO:0000256" key="5">
    <source>
        <dbReference type="ARBA" id="ARBA00066673"/>
    </source>
</evidence>
<dbReference type="PANTHER" id="PTHR31225">
    <property type="entry name" value="OS04G0344100 PROTEIN-RELATED"/>
    <property type="match status" value="1"/>
</dbReference>
<dbReference type="InterPro" id="IPR008949">
    <property type="entry name" value="Isoprenoid_synthase_dom_sf"/>
</dbReference>
<dbReference type="CDD" id="cd00684">
    <property type="entry name" value="Terpene_cyclase_plant_C1"/>
    <property type="match status" value="1"/>
</dbReference>
<evidence type="ECO:0000313" key="9">
    <source>
        <dbReference type="Proteomes" id="UP001630127"/>
    </source>
</evidence>
<evidence type="ECO:0000256" key="3">
    <source>
        <dbReference type="ARBA" id="ARBA00022842"/>
    </source>
</evidence>
<keyword evidence="2" id="KW-0479">Metal-binding</keyword>
<accession>A0ABD3B4K0</accession>
<protein>
    <recommendedName>
        <fullName evidence="5">myrcene synthase</fullName>
        <ecNumber evidence="5">4.2.3.15</ecNumber>
    </recommendedName>
</protein>
<dbReference type="EMBL" id="JBJUIK010000001">
    <property type="protein sequence ID" value="KAL3538331.1"/>
    <property type="molecule type" value="Genomic_DNA"/>
</dbReference>
<dbReference type="SFLD" id="SFLDG01019">
    <property type="entry name" value="Terpene_Cyclase_Like_1_C_Termi"/>
    <property type="match status" value="1"/>
</dbReference>
<keyword evidence="9" id="KW-1185">Reference proteome</keyword>
<dbReference type="Gene3D" id="1.10.600.10">
    <property type="entry name" value="Farnesyl Diphosphate Synthase"/>
    <property type="match status" value="1"/>
</dbReference>
<proteinExistence type="predicted"/>
<dbReference type="Pfam" id="PF01397">
    <property type="entry name" value="Terpene_synth"/>
    <property type="match status" value="1"/>
</dbReference>
<evidence type="ECO:0000256" key="1">
    <source>
        <dbReference type="ARBA" id="ARBA00001946"/>
    </source>
</evidence>
<dbReference type="PANTHER" id="PTHR31225:SF9">
    <property type="entry name" value="TERPENE SYNTHASE 10"/>
    <property type="match status" value="1"/>
</dbReference>
<evidence type="ECO:0000256" key="2">
    <source>
        <dbReference type="ARBA" id="ARBA00022723"/>
    </source>
</evidence>
<dbReference type="InterPro" id="IPR036965">
    <property type="entry name" value="Terpene_synth_N_sf"/>
</dbReference>
<keyword evidence="3" id="KW-0460">Magnesium</keyword>